<dbReference type="Pfam" id="PF09339">
    <property type="entry name" value="HTH_IclR"/>
    <property type="match status" value="1"/>
</dbReference>
<dbReference type="Proteomes" id="UP000291469">
    <property type="component" value="Chromosome"/>
</dbReference>
<dbReference type="AlphaFoldDB" id="A0A411YEC3"/>
<feature type="domain" description="HTH iclR-type" evidence="4">
    <location>
        <begin position="10"/>
        <end position="70"/>
    </location>
</feature>
<dbReference type="InterPro" id="IPR014757">
    <property type="entry name" value="Tscrpt_reg_IclR_C"/>
</dbReference>
<evidence type="ECO:0000313" key="6">
    <source>
        <dbReference type="EMBL" id="QBI19472.1"/>
    </source>
</evidence>
<reference evidence="6 7" key="1">
    <citation type="submission" date="2019-01" db="EMBL/GenBank/DDBJ databases">
        <title>Egibacter rhizosphaerae EGI 80759T.</title>
        <authorList>
            <person name="Chen D.-D."/>
            <person name="Tian Y."/>
            <person name="Jiao J.-Y."/>
            <person name="Zhang X.-T."/>
            <person name="Zhang Y.-G."/>
            <person name="Zhang Y."/>
            <person name="Xiao M."/>
            <person name="Shu W.-S."/>
            <person name="Li W.-J."/>
        </authorList>
    </citation>
    <scope>NUCLEOTIDE SEQUENCE [LARGE SCALE GENOMIC DNA]</scope>
    <source>
        <strain evidence="6 7">EGI 80759</strain>
    </source>
</reference>
<evidence type="ECO:0000256" key="1">
    <source>
        <dbReference type="ARBA" id="ARBA00023015"/>
    </source>
</evidence>
<dbReference type="PROSITE" id="PS51077">
    <property type="entry name" value="HTH_ICLR"/>
    <property type="match status" value="1"/>
</dbReference>
<feature type="domain" description="IclR-ED" evidence="5">
    <location>
        <begin position="71"/>
        <end position="252"/>
    </location>
</feature>
<evidence type="ECO:0000256" key="3">
    <source>
        <dbReference type="ARBA" id="ARBA00023163"/>
    </source>
</evidence>
<proteinExistence type="predicted"/>
<evidence type="ECO:0000259" key="4">
    <source>
        <dbReference type="PROSITE" id="PS51077"/>
    </source>
</evidence>
<evidence type="ECO:0000256" key="2">
    <source>
        <dbReference type="ARBA" id="ARBA00023125"/>
    </source>
</evidence>
<dbReference type="PANTHER" id="PTHR30136">
    <property type="entry name" value="HELIX-TURN-HELIX TRANSCRIPTIONAL REGULATOR, ICLR FAMILY"/>
    <property type="match status" value="1"/>
</dbReference>
<protein>
    <submittedName>
        <fullName evidence="6">IclR family transcriptional regulator</fullName>
    </submittedName>
</protein>
<organism evidence="6 7">
    <name type="scientific">Egibacter rhizosphaerae</name>
    <dbReference type="NCBI Taxonomy" id="1670831"/>
    <lineage>
        <taxon>Bacteria</taxon>
        <taxon>Bacillati</taxon>
        <taxon>Actinomycetota</taxon>
        <taxon>Nitriliruptoria</taxon>
        <taxon>Egibacterales</taxon>
        <taxon>Egibacteraceae</taxon>
        <taxon>Egibacter</taxon>
    </lineage>
</organism>
<dbReference type="InterPro" id="IPR036388">
    <property type="entry name" value="WH-like_DNA-bd_sf"/>
</dbReference>
<dbReference type="Gene3D" id="1.10.10.10">
    <property type="entry name" value="Winged helix-like DNA-binding domain superfamily/Winged helix DNA-binding domain"/>
    <property type="match status" value="1"/>
</dbReference>
<keyword evidence="2" id="KW-0238">DNA-binding</keyword>
<dbReference type="SUPFAM" id="SSF46785">
    <property type="entry name" value="Winged helix' DNA-binding domain"/>
    <property type="match status" value="1"/>
</dbReference>
<accession>A0A411YEC3</accession>
<dbReference type="Pfam" id="PF01614">
    <property type="entry name" value="IclR_C"/>
    <property type="match status" value="1"/>
</dbReference>
<dbReference type="RefSeq" id="WP_131154469.1">
    <property type="nucleotide sequence ID" value="NZ_CP036402.1"/>
</dbReference>
<dbReference type="InterPro" id="IPR036390">
    <property type="entry name" value="WH_DNA-bd_sf"/>
</dbReference>
<dbReference type="KEGG" id="erz:ER308_07845"/>
<dbReference type="InterPro" id="IPR005471">
    <property type="entry name" value="Tscrpt_reg_IclR_N"/>
</dbReference>
<keyword evidence="7" id="KW-1185">Reference proteome</keyword>
<keyword evidence="1" id="KW-0805">Transcription regulation</keyword>
<dbReference type="SUPFAM" id="SSF55781">
    <property type="entry name" value="GAF domain-like"/>
    <property type="match status" value="1"/>
</dbReference>
<dbReference type="GO" id="GO:0003677">
    <property type="term" value="F:DNA binding"/>
    <property type="evidence" value="ECO:0007669"/>
    <property type="project" value="UniProtKB-KW"/>
</dbReference>
<dbReference type="PANTHER" id="PTHR30136:SF24">
    <property type="entry name" value="HTH-TYPE TRANSCRIPTIONAL REPRESSOR ALLR"/>
    <property type="match status" value="1"/>
</dbReference>
<dbReference type="EMBL" id="CP036402">
    <property type="protein sequence ID" value="QBI19472.1"/>
    <property type="molecule type" value="Genomic_DNA"/>
</dbReference>
<dbReference type="InterPro" id="IPR050707">
    <property type="entry name" value="HTH_MetabolicPath_Reg"/>
</dbReference>
<dbReference type="OrthoDB" id="9000968at2"/>
<dbReference type="SMART" id="SM00346">
    <property type="entry name" value="HTH_ICLR"/>
    <property type="match status" value="1"/>
</dbReference>
<dbReference type="Gene3D" id="3.30.450.40">
    <property type="match status" value="1"/>
</dbReference>
<name>A0A411YEC3_9ACTN</name>
<dbReference type="PROSITE" id="PS51078">
    <property type="entry name" value="ICLR_ED"/>
    <property type="match status" value="1"/>
</dbReference>
<keyword evidence="3" id="KW-0804">Transcription</keyword>
<dbReference type="GO" id="GO:0045892">
    <property type="term" value="P:negative regulation of DNA-templated transcription"/>
    <property type="evidence" value="ECO:0007669"/>
    <property type="project" value="TreeGrafter"/>
</dbReference>
<gene>
    <name evidence="6" type="ORF">ER308_07845</name>
</gene>
<evidence type="ECO:0000259" key="5">
    <source>
        <dbReference type="PROSITE" id="PS51078"/>
    </source>
</evidence>
<dbReference type="InterPro" id="IPR029016">
    <property type="entry name" value="GAF-like_dom_sf"/>
</dbReference>
<evidence type="ECO:0000313" key="7">
    <source>
        <dbReference type="Proteomes" id="UP000291469"/>
    </source>
</evidence>
<sequence length="253" mass="27564">MANETSEREAKSAVRTIQILERLTEPDGPTLAELARDLGAPKSSIHAVVQTLIRRGWVDRDGAGRLSIGGRALLVGTAYLDADPVVALARPVLDELVAELDETVHLGRLDGTDIVYLAKRESTQQLRMFSAVGRRLPAYATALGKALLAQLPEDRLEAHLPERLEALTEATLTDRGELRDQLAQIRAQGWSADEGENSEGIACLAVAVPLHDPPQDALSCSVPTVRFGPERREAVRQRLLRARDELAHTRALA</sequence>
<dbReference type="GO" id="GO:0003700">
    <property type="term" value="F:DNA-binding transcription factor activity"/>
    <property type="evidence" value="ECO:0007669"/>
    <property type="project" value="TreeGrafter"/>
</dbReference>